<sequence length="92" mass="10581">MKKSSTWSLVLLMLGLLIIFNGDFLGHNEWMVLGGFLIILLGAMLCFVAFFQNEKGNAKFINLALSILVIFIITWYRPFEIIRIISWLKNIS</sequence>
<keyword evidence="3" id="KW-1185">Reference proteome</keyword>
<comment type="caution">
    <text evidence="2">The sequence shown here is derived from an EMBL/GenBank/DDBJ whole genome shotgun (WGS) entry which is preliminary data.</text>
</comment>
<dbReference type="RefSeq" id="WP_191753421.1">
    <property type="nucleotide sequence ID" value="NZ_JACSQM010000003.1"/>
</dbReference>
<feature type="transmembrane region" description="Helical" evidence="1">
    <location>
        <begin position="58"/>
        <end position="76"/>
    </location>
</feature>
<name>A0ABR8SKP5_9BACL</name>
<dbReference type="Proteomes" id="UP000603641">
    <property type="component" value="Unassembled WGS sequence"/>
</dbReference>
<evidence type="ECO:0000313" key="2">
    <source>
        <dbReference type="EMBL" id="MBD7964040.1"/>
    </source>
</evidence>
<feature type="transmembrane region" description="Helical" evidence="1">
    <location>
        <begin position="32"/>
        <end position="51"/>
    </location>
</feature>
<keyword evidence="1" id="KW-0812">Transmembrane</keyword>
<reference evidence="2 3" key="1">
    <citation type="submission" date="2020-08" db="EMBL/GenBank/DDBJ databases">
        <title>A Genomic Blueprint of the Chicken Gut Microbiome.</title>
        <authorList>
            <person name="Gilroy R."/>
            <person name="Ravi A."/>
            <person name="Getino M."/>
            <person name="Pursley I."/>
            <person name="Horton D.L."/>
            <person name="Alikhan N.-F."/>
            <person name="Baker D."/>
            <person name="Gharbi K."/>
            <person name="Hall N."/>
            <person name="Watson M."/>
            <person name="Adriaenssens E.M."/>
            <person name="Foster-Nyarko E."/>
            <person name="Jarju S."/>
            <person name="Secka A."/>
            <person name="Antonio M."/>
            <person name="Oren A."/>
            <person name="Chaudhuri R."/>
            <person name="La Ragione R.M."/>
            <person name="Hildebrand F."/>
            <person name="Pallen M.J."/>
        </authorList>
    </citation>
    <scope>NUCLEOTIDE SEQUENCE [LARGE SCALE GENOMIC DNA]</scope>
    <source>
        <strain evidence="2 3">Sa2CUA10</strain>
    </source>
</reference>
<protein>
    <recommendedName>
        <fullName evidence="4">DUF3953 domain-containing protein</fullName>
    </recommendedName>
</protein>
<evidence type="ECO:0000313" key="3">
    <source>
        <dbReference type="Proteomes" id="UP000603641"/>
    </source>
</evidence>
<keyword evidence="1" id="KW-1133">Transmembrane helix</keyword>
<dbReference type="EMBL" id="JACSQM010000003">
    <property type="protein sequence ID" value="MBD7964040.1"/>
    <property type="molecule type" value="Genomic_DNA"/>
</dbReference>
<proteinExistence type="predicted"/>
<gene>
    <name evidence="2" type="ORF">H9648_08240</name>
</gene>
<evidence type="ECO:0000256" key="1">
    <source>
        <dbReference type="SAM" id="Phobius"/>
    </source>
</evidence>
<keyword evidence="1" id="KW-0472">Membrane</keyword>
<organism evidence="2 3">
    <name type="scientific">Fictibacillus norfolkensis</name>
    <dbReference type="NCBI Taxonomy" id="2762233"/>
    <lineage>
        <taxon>Bacteria</taxon>
        <taxon>Bacillati</taxon>
        <taxon>Bacillota</taxon>
        <taxon>Bacilli</taxon>
        <taxon>Bacillales</taxon>
        <taxon>Fictibacillaceae</taxon>
        <taxon>Fictibacillus</taxon>
    </lineage>
</organism>
<accession>A0ABR8SKP5</accession>
<evidence type="ECO:0008006" key="4">
    <source>
        <dbReference type="Google" id="ProtNLM"/>
    </source>
</evidence>